<comment type="caution">
    <text evidence="2">The sequence shown here is derived from an EMBL/GenBank/DDBJ whole genome shotgun (WGS) entry which is preliminary data.</text>
</comment>
<accession>A0A120CY54</accession>
<protein>
    <submittedName>
        <fullName evidence="2">Uncharacterized protein</fullName>
    </submittedName>
</protein>
<evidence type="ECO:0000313" key="2">
    <source>
        <dbReference type="EMBL" id="KWT71997.1"/>
    </source>
</evidence>
<keyword evidence="3" id="KW-1185">Reference proteome</keyword>
<sequence length="110" mass="11915">MDATIELAAVVGILLAFPPVIWVYYHHRHTGLAGYLWHRHPAFVYALMAFGTALWTAAALWVAGRADILSPATIEIFSTALSGPVAILAIATFVTGVPALIGYLRQLDRN</sequence>
<dbReference type="EMBL" id="LMTR01000015">
    <property type="protein sequence ID" value="KWT71997.1"/>
    <property type="molecule type" value="Genomic_DNA"/>
</dbReference>
<dbReference type="STRING" id="121290.APY04_0280"/>
<feature type="transmembrane region" description="Helical" evidence="1">
    <location>
        <begin position="7"/>
        <end position="25"/>
    </location>
</feature>
<feature type="transmembrane region" description="Helical" evidence="1">
    <location>
        <begin position="45"/>
        <end position="64"/>
    </location>
</feature>
<dbReference type="RefSeq" id="WP_068459075.1">
    <property type="nucleotide sequence ID" value="NZ_LMTR01000015.1"/>
</dbReference>
<organism evidence="2 3">
    <name type="scientific">Hyphomicrobium sulfonivorans</name>
    <dbReference type="NCBI Taxonomy" id="121290"/>
    <lineage>
        <taxon>Bacteria</taxon>
        <taxon>Pseudomonadati</taxon>
        <taxon>Pseudomonadota</taxon>
        <taxon>Alphaproteobacteria</taxon>
        <taxon>Hyphomicrobiales</taxon>
        <taxon>Hyphomicrobiaceae</taxon>
        <taxon>Hyphomicrobium</taxon>
    </lineage>
</organism>
<dbReference type="Proteomes" id="UP000059074">
    <property type="component" value="Unassembled WGS sequence"/>
</dbReference>
<keyword evidence="1" id="KW-1133">Transmembrane helix</keyword>
<keyword evidence="1" id="KW-0812">Transmembrane</keyword>
<dbReference type="AlphaFoldDB" id="A0A120CY54"/>
<name>A0A120CY54_HYPSL</name>
<reference evidence="2 3" key="1">
    <citation type="submission" date="2015-10" db="EMBL/GenBank/DDBJ databases">
        <title>Transcriptomic analysis of a linuron degrading triple-species bacterial consortium.</title>
        <authorList>
            <person name="Albers P."/>
        </authorList>
    </citation>
    <scope>NUCLEOTIDE SEQUENCE [LARGE SCALE GENOMIC DNA]</scope>
    <source>
        <strain evidence="2 3">WDL6</strain>
    </source>
</reference>
<evidence type="ECO:0000313" key="3">
    <source>
        <dbReference type="Proteomes" id="UP000059074"/>
    </source>
</evidence>
<feature type="transmembrane region" description="Helical" evidence="1">
    <location>
        <begin position="76"/>
        <end position="104"/>
    </location>
</feature>
<proteinExistence type="predicted"/>
<evidence type="ECO:0000256" key="1">
    <source>
        <dbReference type="SAM" id="Phobius"/>
    </source>
</evidence>
<gene>
    <name evidence="2" type="ORF">APY04_0280</name>
</gene>
<keyword evidence="1" id="KW-0472">Membrane</keyword>
<dbReference type="PATRIC" id="fig|121290.4.peg.2928"/>